<keyword evidence="1" id="KW-1133">Transmembrane helix</keyword>
<evidence type="ECO:0000313" key="2">
    <source>
        <dbReference type="EMBL" id="QDS67512.1"/>
    </source>
</evidence>
<dbReference type="Proteomes" id="UP000316270">
    <property type="component" value="Chromosome 1"/>
</dbReference>
<keyword evidence="1" id="KW-0472">Membrane</keyword>
<protein>
    <submittedName>
        <fullName evidence="2">Uncharacterized protein</fullName>
    </submittedName>
</protein>
<dbReference type="STRING" id="50376.A0A517KVV2"/>
<dbReference type="InterPro" id="IPR036305">
    <property type="entry name" value="RGS_sf"/>
</dbReference>
<dbReference type="AlphaFoldDB" id="A0A517KVV2"/>
<organism evidence="2 3">
    <name type="scientific">Venturia effusa</name>
    <dbReference type="NCBI Taxonomy" id="50376"/>
    <lineage>
        <taxon>Eukaryota</taxon>
        <taxon>Fungi</taxon>
        <taxon>Dikarya</taxon>
        <taxon>Ascomycota</taxon>
        <taxon>Pezizomycotina</taxon>
        <taxon>Dothideomycetes</taxon>
        <taxon>Pleosporomycetidae</taxon>
        <taxon>Venturiales</taxon>
        <taxon>Venturiaceae</taxon>
        <taxon>Venturia</taxon>
    </lineage>
</organism>
<evidence type="ECO:0000256" key="1">
    <source>
        <dbReference type="SAM" id="Phobius"/>
    </source>
</evidence>
<dbReference type="Gene3D" id="1.10.167.10">
    <property type="entry name" value="Regulator of G-protein Signalling 4, domain 2"/>
    <property type="match status" value="1"/>
</dbReference>
<sequence>MSILFYRRPSYVDRPAGPINQEDCQKFVERTKNNKNAIPDELSFDNILNGRTLPPATLDDFMDYLIYVAHDAETLQFYLWLKDYRKRYAALRKEEQALSPEWKIAKPVEDRKLARKKSSRGSLEAFPQIDKEAEVRMKELSKAAREVFDEPPLSPTATATDYDSFIAKSVNSHKTMQEVAEDATKEVGLKWQPFTCQPFRDEIAKIIAHYFAPGAPRELNISDRERTQLLHALQHTTHPSAFQIVETIVDATLRNQLHPNFVRWSICNGNKPKVFFVRIMGISHTLFGLLIAVILTLSKAPRWYRITNAPMTWIGLATWIAAHKGLCVILHAEGKTRNIRPWEDLDSLSNGAHTTNRVDDEESTIALSDAQSFSQRSATRSYATEKKRPLSFDTFGTANTYQDELWVERYEKTPLMKKVFIKSVWVQDDTLRLLQDKIIVGARIWATIGTILITIVFVALPKGNYF</sequence>
<dbReference type="OrthoDB" id="3232309at2759"/>
<keyword evidence="1" id="KW-0812">Transmembrane</keyword>
<feature type="transmembrane region" description="Helical" evidence="1">
    <location>
        <begin position="275"/>
        <end position="297"/>
    </location>
</feature>
<name>A0A517KVV2_9PEZI</name>
<reference evidence="2 3" key="1">
    <citation type="submission" date="2019-07" db="EMBL/GenBank/DDBJ databases">
        <title>Finished genome of Venturia effusa.</title>
        <authorList>
            <person name="Young C.A."/>
            <person name="Cox M.P."/>
            <person name="Ganley A.R.D."/>
            <person name="David W.J."/>
        </authorList>
    </citation>
    <scope>NUCLEOTIDE SEQUENCE [LARGE SCALE GENOMIC DNA]</scope>
    <source>
        <strain evidence="3">albino</strain>
    </source>
</reference>
<dbReference type="EMBL" id="CP042185">
    <property type="protein sequence ID" value="QDS67512.1"/>
    <property type="molecule type" value="Genomic_DNA"/>
</dbReference>
<accession>A0A517KVV2</accession>
<dbReference type="SUPFAM" id="SSF48097">
    <property type="entry name" value="Regulator of G-protein signaling, RGS"/>
    <property type="match status" value="1"/>
</dbReference>
<dbReference type="PANTHER" id="PTHR39466">
    <property type="entry name" value="RGS DOMAIN-CONTAINING PROTEIN"/>
    <property type="match status" value="1"/>
</dbReference>
<feature type="transmembrane region" description="Helical" evidence="1">
    <location>
        <begin position="440"/>
        <end position="460"/>
    </location>
</feature>
<keyword evidence="3" id="KW-1185">Reference proteome</keyword>
<proteinExistence type="predicted"/>
<dbReference type="PANTHER" id="PTHR39466:SF1">
    <property type="entry name" value="RGS DOMAIN-CONTAINING PROTEIN"/>
    <property type="match status" value="1"/>
</dbReference>
<evidence type="ECO:0000313" key="3">
    <source>
        <dbReference type="Proteomes" id="UP000316270"/>
    </source>
</evidence>
<dbReference type="InterPro" id="IPR044926">
    <property type="entry name" value="RGS_subdomain_2"/>
</dbReference>
<gene>
    <name evidence="2" type="ORF">FKW77_001639</name>
</gene>